<dbReference type="SUPFAM" id="SSF54991">
    <property type="entry name" value="Anticodon-binding domain of PheRS"/>
    <property type="match status" value="1"/>
</dbReference>
<dbReference type="OrthoDB" id="9805455at2"/>
<organism evidence="20 21">
    <name type="scientific">Dubosiella newyorkensis</name>
    <dbReference type="NCBI Taxonomy" id="1862672"/>
    <lineage>
        <taxon>Bacteria</taxon>
        <taxon>Bacillati</taxon>
        <taxon>Bacillota</taxon>
        <taxon>Erysipelotrichia</taxon>
        <taxon>Erysipelotrichales</taxon>
        <taxon>Erysipelotrichaceae</taxon>
        <taxon>Dubosiella</taxon>
    </lineage>
</organism>
<reference evidence="20 21" key="1">
    <citation type="submission" date="2016-11" db="EMBL/GenBank/DDBJ databases">
        <title>Description of two novel members of the family Erysipelotrichaceae: Ileibacterium lipovorans gen. nov., sp. nov. and Dubosiella newyorkensis, gen. nov., sp. nov.</title>
        <authorList>
            <person name="Cox L.M."/>
            <person name="Sohn J."/>
            <person name="Tyrrell K.L."/>
            <person name="Citron D.M."/>
            <person name="Lawson P.A."/>
            <person name="Patel N.B."/>
            <person name="Iizumi T."/>
            <person name="Perez-Perez G.I."/>
            <person name="Goldstein E.J."/>
            <person name="Blaser M.J."/>
        </authorList>
    </citation>
    <scope>NUCLEOTIDE SEQUENCE [LARGE SCALE GENOMIC DNA]</scope>
    <source>
        <strain evidence="20 21">NYU-BL-A4</strain>
    </source>
</reference>
<dbReference type="InterPro" id="IPR005147">
    <property type="entry name" value="tRNA_synthase_B5-dom"/>
</dbReference>
<dbReference type="HAMAP" id="MF_00283">
    <property type="entry name" value="Phe_tRNA_synth_beta1"/>
    <property type="match status" value="1"/>
</dbReference>
<accession>A0A1U7NQ99</accession>
<comment type="subunit">
    <text evidence="3 15">Tetramer of two alpha and two beta subunits.</text>
</comment>
<dbReference type="Gene3D" id="3.30.930.10">
    <property type="entry name" value="Bira Bifunctional Protein, Domain 2"/>
    <property type="match status" value="1"/>
</dbReference>
<evidence type="ECO:0000256" key="13">
    <source>
        <dbReference type="ARBA" id="ARBA00023146"/>
    </source>
</evidence>
<comment type="catalytic activity">
    <reaction evidence="14 15">
        <text>tRNA(Phe) + L-phenylalanine + ATP = L-phenylalanyl-tRNA(Phe) + AMP + diphosphate + H(+)</text>
        <dbReference type="Rhea" id="RHEA:19413"/>
        <dbReference type="Rhea" id="RHEA-COMP:9668"/>
        <dbReference type="Rhea" id="RHEA-COMP:9699"/>
        <dbReference type="ChEBI" id="CHEBI:15378"/>
        <dbReference type="ChEBI" id="CHEBI:30616"/>
        <dbReference type="ChEBI" id="CHEBI:33019"/>
        <dbReference type="ChEBI" id="CHEBI:58095"/>
        <dbReference type="ChEBI" id="CHEBI:78442"/>
        <dbReference type="ChEBI" id="CHEBI:78531"/>
        <dbReference type="ChEBI" id="CHEBI:456215"/>
        <dbReference type="EC" id="6.1.1.20"/>
    </reaction>
</comment>
<evidence type="ECO:0000256" key="7">
    <source>
        <dbReference type="ARBA" id="ARBA00022723"/>
    </source>
</evidence>
<evidence type="ECO:0000259" key="19">
    <source>
        <dbReference type="PROSITE" id="PS51483"/>
    </source>
</evidence>
<protein>
    <recommendedName>
        <fullName evidence="15">Phenylalanine--tRNA ligase beta subunit</fullName>
        <ecNumber evidence="15">6.1.1.20</ecNumber>
    </recommendedName>
    <alternativeName>
        <fullName evidence="15">Phenylalanyl-tRNA synthetase beta subunit</fullName>
        <shortName evidence="15">PheRS</shortName>
    </alternativeName>
</protein>
<keyword evidence="9 15" id="KW-0067">ATP-binding</keyword>
<dbReference type="SMART" id="SM00874">
    <property type="entry name" value="B5"/>
    <property type="match status" value="1"/>
</dbReference>
<dbReference type="SMART" id="SM00873">
    <property type="entry name" value="B3_4"/>
    <property type="match status" value="1"/>
</dbReference>
<dbReference type="Gene3D" id="3.50.40.10">
    <property type="entry name" value="Phenylalanyl-trna Synthetase, Chain B, domain 3"/>
    <property type="match status" value="1"/>
</dbReference>
<dbReference type="Pfam" id="PF03483">
    <property type="entry name" value="B3_4"/>
    <property type="match status" value="1"/>
</dbReference>
<evidence type="ECO:0000256" key="12">
    <source>
        <dbReference type="ARBA" id="ARBA00022917"/>
    </source>
</evidence>
<dbReference type="InterPro" id="IPR033714">
    <property type="entry name" value="tRNA_bind_bactPheRS"/>
</dbReference>
<dbReference type="InterPro" id="IPR005146">
    <property type="entry name" value="B3/B4_tRNA-bd"/>
</dbReference>
<dbReference type="GO" id="GO:0016740">
    <property type="term" value="F:transferase activity"/>
    <property type="evidence" value="ECO:0007669"/>
    <property type="project" value="UniProtKB-ARBA"/>
</dbReference>
<dbReference type="PANTHER" id="PTHR10947:SF0">
    <property type="entry name" value="PHENYLALANINE--TRNA LIGASE BETA SUBUNIT"/>
    <property type="match status" value="1"/>
</dbReference>
<dbReference type="GO" id="GO:0000287">
    <property type="term" value="F:magnesium ion binding"/>
    <property type="evidence" value="ECO:0007669"/>
    <property type="project" value="UniProtKB-UniRule"/>
</dbReference>
<evidence type="ECO:0000256" key="8">
    <source>
        <dbReference type="ARBA" id="ARBA00022741"/>
    </source>
</evidence>
<gene>
    <name evidence="15" type="primary">pheT</name>
    <name evidence="20" type="ORF">BO225_01260</name>
</gene>
<evidence type="ECO:0000259" key="17">
    <source>
        <dbReference type="PROSITE" id="PS50886"/>
    </source>
</evidence>
<dbReference type="CDD" id="cd02796">
    <property type="entry name" value="tRNA_bind_bactPheRS"/>
    <property type="match status" value="1"/>
</dbReference>
<dbReference type="SUPFAM" id="SSF55681">
    <property type="entry name" value="Class II aaRS and biotin synthetases"/>
    <property type="match status" value="1"/>
</dbReference>
<dbReference type="SUPFAM" id="SSF46955">
    <property type="entry name" value="Putative DNA-binding domain"/>
    <property type="match status" value="1"/>
</dbReference>
<dbReference type="Proteomes" id="UP000186705">
    <property type="component" value="Unassembled WGS sequence"/>
</dbReference>
<dbReference type="CDD" id="cd00769">
    <property type="entry name" value="PheRS_beta_core"/>
    <property type="match status" value="1"/>
</dbReference>
<dbReference type="InterPro" id="IPR041616">
    <property type="entry name" value="PheRS_beta_core"/>
</dbReference>
<dbReference type="GeneID" id="78274578"/>
<dbReference type="PROSITE" id="PS51447">
    <property type="entry name" value="FDX_ACB"/>
    <property type="match status" value="1"/>
</dbReference>
<dbReference type="InterPro" id="IPR005121">
    <property type="entry name" value="Fdx_antiC-bd"/>
</dbReference>
<dbReference type="Pfam" id="PF03484">
    <property type="entry name" value="B5"/>
    <property type="match status" value="1"/>
</dbReference>
<evidence type="ECO:0000256" key="16">
    <source>
        <dbReference type="PROSITE-ProRule" id="PRU00209"/>
    </source>
</evidence>
<keyword evidence="8 15" id="KW-0547">Nucleotide-binding</keyword>
<dbReference type="GO" id="GO:0006432">
    <property type="term" value="P:phenylalanyl-tRNA aminoacylation"/>
    <property type="evidence" value="ECO:0007669"/>
    <property type="project" value="UniProtKB-UniRule"/>
</dbReference>
<dbReference type="EC" id="6.1.1.20" evidence="15"/>
<dbReference type="InterPro" id="IPR020825">
    <property type="entry name" value="Phe-tRNA_synthase-like_B3/B4"/>
</dbReference>
<name>A0A1U7NQ99_9FIRM</name>
<comment type="similarity">
    <text evidence="2 15">Belongs to the phenylalanyl-tRNA synthetase beta subunit family. Type 1 subfamily.</text>
</comment>
<feature type="domain" description="FDX-ACB" evidence="18">
    <location>
        <begin position="701"/>
        <end position="800"/>
    </location>
</feature>
<evidence type="ECO:0000256" key="2">
    <source>
        <dbReference type="ARBA" id="ARBA00008653"/>
    </source>
</evidence>
<dbReference type="InterPro" id="IPR036690">
    <property type="entry name" value="Fdx_antiC-bd_sf"/>
</dbReference>
<evidence type="ECO:0000313" key="20">
    <source>
        <dbReference type="EMBL" id="OLU47808.1"/>
    </source>
</evidence>
<dbReference type="SMART" id="SM00896">
    <property type="entry name" value="FDX-ACB"/>
    <property type="match status" value="1"/>
</dbReference>
<dbReference type="Gene3D" id="2.40.50.140">
    <property type="entry name" value="Nucleic acid-binding proteins"/>
    <property type="match status" value="1"/>
</dbReference>
<evidence type="ECO:0000256" key="6">
    <source>
        <dbReference type="ARBA" id="ARBA00022598"/>
    </source>
</evidence>
<keyword evidence="4 15" id="KW-0963">Cytoplasm</keyword>
<evidence type="ECO:0000256" key="14">
    <source>
        <dbReference type="ARBA" id="ARBA00049255"/>
    </source>
</evidence>
<keyword evidence="13 15" id="KW-0030">Aminoacyl-tRNA synthetase</keyword>
<comment type="caution">
    <text evidence="20">The sequence shown here is derived from an EMBL/GenBank/DDBJ whole genome shotgun (WGS) entry which is preliminary data.</text>
</comment>
<comment type="subcellular location">
    <subcellularLocation>
        <location evidence="1 15">Cytoplasm</location>
    </subcellularLocation>
</comment>
<comment type="cofactor">
    <cofactor evidence="15">
        <name>Mg(2+)</name>
        <dbReference type="ChEBI" id="CHEBI:18420"/>
    </cofactor>
    <text evidence="15">Binds 2 magnesium ions per tetramer.</text>
</comment>
<keyword evidence="7 15" id="KW-0479">Metal-binding</keyword>
<evidence type="ECO:0000256" key="15">
    <source>
        <dbReference type="HAMAP-Rule" id="MF_00283"/>
    </source>
</evidence>
<dbReference type="AlphaFoldDB" id="A0A1U7NQ99"/>
<evidence type="ECO:0000256" key="1">
    <source>
        <dbReference type="ARBA" id="ARBA00004496"/>
    </source>
</evidence>
<keyword evidence="21" id="KW-1185">Reference proteome</keyword>
<dbReference type="InterPro" id="IPR045060">
    <property type="entry name" value="Phe-tRNA-ligase_IIc_bsu"/>
</dbReference>
<keyword evidence="6 15" id="KW-0436">Ligase</keyword>
<keyword evidence="11 16" id="KW-0694">RNA-binding</keyword>
<dbReference type="InterPro" id="IPR009061">
    <property type="entry name" value="DNA-bd_dom_put_sf"/>
</dbReference>
<proteinExistence type="inferred from homology"/>
<dbReference type="FunFam" id="2.40.50.140:FF:000045">
    <property type="entry name" value="Phenylalanine--tRNA ligase beta subunit"/>
    <property type="match status" value="1"/>
</dbReference>
<dbReference type="STRING" id="1862672.BO225_01260"/>
<dbReference type="GO" id="GO:0004826">
    <property type="term" value="F:phenylalanine-tRNA ligase activity"/>
    <property type="evidence" value="ECO:0007669"/>
    <property type="project" value="UniProtKB-UniRule"/>
</dbReference>
<dbReference type="GO" id="GO:0000049">
    <property type="term" value="F:tRNA binding"/>
    <property type="evidence" value="ECO:0007669"/>
    <property type="project" value="UniProtKB-UniRule"/>
</dbReference>
<dbReference type="PROSITE" id="PS50886">
    <property type="entry name" value="TRBD"/>
    <property type="match status" value="1"/>
</dbReference>
<dbReference type="Pfam" id="PF17759">
    <property type="entry name" value="tRNA_synthFbeta"/>
    <property type="match status" value="1"/>
</dbReference>
<keyword evidence="5 16" id="KW-0820">tRNA-binding</keyword>
<dbReference type="PROSITE" id="PS51483">
    <property type="entry name" value="B5"/>
    <property type="match status" value="1"/>
</dbReference>
<dbReference type="GO" id="GO:0009328">
    <property type="term" value="C:phenylalanine-tRNA ligase complex"/>
    <property type="evidence" value="ECO:0007669"/>
    <property type="project" value="TreeGrafter"/>
</dbReference>
<sequence>MRTSRKWLSQYMDLSDLSLEELAEKITNAGLEVEAAYPLSSGTNLVIGQVVECEMHPDSDHLHITKVDLGDEIVQIVCGAPNVAEGQKVIVAKPGAKLPGGEIKKGAIRGQESNGMICALFELGVDPHMLSEEQKNGIEILPENAPVGYTDPLGYLGYDDEILEIGLTPNRSDCQAQFNLAKEVGAILNREVVLPEFDAASDLGDHTRFALSSKTEKCPLFLEKVIGSITIKESPKWMKELLRASGMHSINNVVDISNIVMLETGQPMHFYDIDAIKDQEITVADGFEEEYTALDGITYQLLPEDIVITNQGKPIGIAGIMGGDDSKILETTHGLIIECASFDHVSIRNTTRRLNLATESSLRYQKGIEPMAPFKAIDRAVQLLIEYADATAIEETVQIGEVDGLEKILHCTIEQINDRLGTNFSQEEVMDVFERLDFDPEIQDGVISVVIPSYRTDMEGMADLSEEVIRLIGYDRLPSTLPFMPMTEGKLDEQQRMIRTTENVLSSLGLEQCITYTLISTLKKDNAILSNDEAIELAMPMSEERRWIRTSILPSLLGVVAYNQARKLSSVNVFEISDVEGRCQQRKHLAICLSGPLEMTPWLHEETPADFYTLKGLLETLFDSLGINRARIRFTENKDEGHFHPFRSACIKMGKETLGYMGEIHPKYAKENDVKNVYMAELDLSSLMETKKSKIKFTPISKYPTVTRDLALIVDRELPAENIVQLIEKHGRDQKTKEKIVKEIEIFDVYEGEHVKENEKSIAIRIVFGSDTHTLKDEEINNVFEMMLESLKKDLNAQLRG</sequence>
<dbReference type="NCBIfam" id="TIGR00472">
    <property type="entry name" value="pheT_bact"/>
    <property type="match status" value="1"/>
</dbReference>
<dbReference type="InterPro" id="IPR045864">
    <property type="entry name" value="aa-tRNA-synth_II/BPL/LPL"/>
</dbReference>
<keyword evidence="10 15" id="KW-0460">Magnesium</keyword>
<dbReference type="Gene3D" id="3.30.56.10">
    <property type="match status" value="2"/>
</dbReference>
<feature type="domain" description="TRNA-binding" evidence="17">
    <location>
        <begin position="39"/>
        <end position="152"/>
    </location>
</feature>
<dbReference type="SUPFAM" id="SSF50249">
    <property type="entry name" value="Nucleic acid-binding proteins"/>
    <property type="match status" value="1"/>
</dbReference>
<evidence type="ECO:0000313" key="21">
    <source>
        <dbReference type="Proteomes" id="UP000186705"/>
    </source>
</evidence>
<dbReference type="Gene3D" id="3.30.70.380">
    <property type="entry name" value="Ferrodoxin-fold anticodon-binding domain"/>
    <property type="match status" value="1"/>
</dbReference>
<dbReference type="SUPFAM" id="SSF56037">
    <property type="entry name" value="PheT/TilS domain"/>
    <property type="match status" value="1"/>
</dbReference>
<dbReference type="GO" id="GO:0005524">
    <property type="term" value="F:ATP binding"/>
    <property type="evidence" value="ECO:0007669"/>
    <property type="project" value="UniProtKB-UniRule"/>
</dbReference>
<evidence type="ECO:0000256" key="11">
    <source>
        <dbReference type="ARBA" id="ARBA00022884"/>
    </source>
</evidence>
<evidence type="ECO:0000256" key="5">
    <source>
        <dbReference type="ARBA" id="ARBA00022555"/>
    </source>
</evidence>
<dbReference type="EMBL" id="MPKA01000038">
    <property type="protein sequence ID" value="OLU47808.1"/>
    <property type="molecule type" value="Genomic_DNA"/>
</dbReference>
<feature type="binding site" evidence="15">
    <location>
        <position position="466"/>
    </location>
    <ligand>
        <name>Mg(2+)</name>
        <dbReference type="ChEBI" id="CHEBI:18420"/>
        <note>shared with alpha subunit</note>
    </ligand>
</feature>
<evidence type="ECO:0000256" key="10">
    <source>
        <dbReference type="ARBA" id="ARBA00022842"/>
    </source>
</evidence>
<dbReference type="FunFam" id="3.30.70.380:FF:000001">
    <property type="entry name" value="Phenylalanine--tRNA ligase beta subunit"/>
    <property type="match status" value="1"/>
</dbReference>
<evidence type="ECO:0000256" key="9">
    <source>
        <dbReference type="ARBA" id="ARBA00022840"/>
    </source>
</evidence>
<dbReference type="NCBIfam" id="NF045760">
    <property type="entry name" value="YtpR"/>
    <property type="match status" value="1"/>
</dbReference>
<evidence type="ECO:0000259" key="18">
    <source>
        <dbReference type="PROSITE" id="PS51447"/>
    </source>
</evidence>
<evidence type="ECO:0000256" key="4">
    <source>
        <dbReference type="ARBA" id="ARBA00022490"/>
    </source>
</evidence>
<feature type="binding site" evidence="15">
    <location>
        <position position="463"/>
    </location>
    <ligand>
        <name>Mg(2+)</name>
        <dbReference type="ChEBI" id="CHEBI:18420"/>
        <note>shared with alpha subunit</note>
    </ligand>
</feature>
<dbReference type="InterPro" id="IPR002547">
    <property type="entry name" value="tRNA-bd_dom"/>
</dbReference>
<dbReference type="RefSeq" id="WP_076340480.1">
    <property type="nucleotide sequence ID" value="NZ_CAPDDE010000078.1"/>
</dbReference>
<dbReference type="InterPro" id="IPR004532">
    <property type="entry name" value="Phe-tRNA-ligase_IIc_bsu_bact"/>
</dbReference>
<evidence type="ECO:0000256" key="3">
    <source>
        <dbReference type="ARBA" id="ARBA00011209"/>
    </source>
</evidence>
<feature type="domain" description="B5" evidence="19">
    <location>
        <begin position="404"/>
        <end position="479"/>
    </location>
</feature>
<dbReference type="PANTHER" id="PTHR10947">
    <property type="entry name" value="PHENYLALANYL-TRNA SYNTHETASE BETA CHAIN AND LEUCINE-RICH REPEAT-CONTAINING PROTEIN 47"/>
    <property type="match status" value="1"/>
</dbReference>
<dbReference type="InterPro" id="IPR012340">
    <property type="entry name" value="NA-bd_OB-fold"/>
</dbReference>
<dbReference type="GO" id="GO:0140096">
    <property type="term" value="F:catalytic activity, acting on a protein"/>
    <property type="evidence" value="ECO:0007669"/>
    <property type="project" value="UniProtKB-ARBA"/>
</dbReference>
<dbReference type="Pfam" id="PF03147">
    <property type="entry name" value="FDX-ACB"/>
    <property type="match status" value="1"/>
</dbReference>
<feature type="binding site" evidence="15">
    <location>
        <position position="467"/>
    </location>
    <ligand>
        <name>Mg(2+)</name>
        <dbReference type="ChEBI" id="CHEBI:18420"/>
        <note>shared with alpha subunit</note>
    </ligand>
</feature>
<dbReference type="Pfam" id="PF01588">
    <property type="entry name" value="tRNA_bind"/>
    <property type="match status" value="1"/>
</dbReference>
<feature type="binding site" evidence="15">
    <location>
        <position position="457"/>
    </location>
    <ligand>
        <name>Mg(2+)</name>
        <dbReference type="ChEBI" id="CHEBI:18420"/>
        <note>shared with alpha subunit</note>
    </ligand>
</feature>
<keyword evidence="12 15" id="KW-0648">Protein biosynthesis</keyword>